<organism evidence="1">
    <name type="scientific">Arundo donax</name>
    <name type="common">Giant reed</name>
    <name type="synonym">Donax arundinaceus</name>
    <dbReference type="NCBI Taxonomy" id="35708"/>
    <lineage>
        <taxon>Eukaryota</taxon>
        <taxon>Viridiplantae</taxon>
        <taxon>Streptophyta</taxon>
        <taxon>Embryophyta</taxon>
        <taxon>Tracheophyta</taxon>
        <taxon>Spermatophyta</taxon>
        <taxon>Magnoliopsida</taxon>
        <taxon>Liliopsida</taxon>
        <taxon>Poales</taxon>
        <taxon>Poaceae</taxon>
        <taxon>PACMAD clade</taxon>
        <taxon>Arundinoideae</taxon>
        <taxon>Arundineae</taxon>
        <taxon>Arundo</taxon>
    </lineage>
</organism>
<evidence type="ECO:0000313" key="1">
    <source>
        <dbReference type="EMBL" id="JAE34988.1"/>
    </source>
</evidence>
<reference evidence="1" key="2">
    <citation type="journal article" date="2015" name="Data Brief">
        <title>Shoot transcriptome of the giant reed, Arundo donax.</title>
        <authorList>
            <person name="Barrero R.A."/>
            <person name="Guerrero F.D."/>
            <person name="Moolhuijzen P."/>
            <person name="Goolsby J.A."/>
            <person name="Tidwell J."/>
            <person name="Bellgard S.E."/>
            <person name="Bellgard M.I."/>
        </authorList>
    </citation>
    <scope>NUCLEOTIDE SEQUENCE</scope>
    <source>
        <tissue evidence="1">Shoot tissue taken approximately 20 cm above the soil surface</tissue>
    </source>
</reference>
<reference evidence="1" key="1">
    <citation type="submission" date="2014-09" db="EMBL/GenBank/DDBJ databases">
        <authorList>
            <person name="Magalhaes I.L.F."/>
            <person name="Oliveira U."/>
            <person name="Santos F.R."/>
            <person name="Vidigal T.H.D.A."/>
            <person name="Brescovit A.D."/>
            <person name="Santos A.J."/>
        </authorList>
    </citation>
    <scope>NUCLEOTIDE SEQUENCE</scope>
    <source>
        <tissue evidence="1">Shoot tissue taken approximately 20 cm above the soil surface</tissue>
    </source>
</reference>
<name>A0A0A9HQ05_ARUDO</name>
<sequence length="24" mass="3058">MKYSVYIFWGEYKNSKQQSSKWNR</sequence>
<proteinExistence type="predicted"/>
<dbReference type="EMBL" id="GBRH01162908">
    <property type="protein sequence ID" value="JAE34988.1"/>
    <property type="molecule type" value="Transcribed_RNA"/>
</dbReference>
<protein>
    <submittedName>
        <fullName evidence="1">Uncharacterized protein</fullName>
    </submittedName>
</protein>
<accession>A0A0A9HQ05</accession>
<dbReference type="AlphaFoldDB" id="A0A0A9HQ05"/>